<dbReference type="Proteomes" id="UP000028990">
    <property type="component" value="Unassembled WGS sequence"/>
</dbReference>
<gene>
    <name evidence="1" type="ORF">H920_11820</name>
</gene>
<dbReference type="Gene3D" id="3.30.60.300">
    <property type="match status" value="1"/>
</dbReference>
<evidence type="ECO:0000313" key="2">
    <source>
        <dbReference type="Proteomes" id="UP000028990"/>
    </source>
</evidence>
<sequence>MLTLSKFFDFYESQSSLWKGQRKQCEFGTEPLESTANMLLDEMHSMGYFSSPELTDKPGYIVFFQQKPLPLRDTDSRGSPGSCKEHVIEALCRVKFKFPDCQKIHISKKWGFTKFSAHKFEDRVTEKHLNPDGSRVKHVPNHGSLSKWQALHSLEASTVL</sequence>
<dbReference type="InterPro" id="IPR001197">
    <property type="entry name" value="Ribosomal_uL16_euk_arch"/>
</dbReference>
<protein>
    <submittedName>
        <fullName evidence="1">60S ribosomal protein L10</fullName>
    </submittedName>
</protein>
<name>A0A091D6Q6_FUKDA</name>
<dbReference type="AlphaFoldDB" id="A0A091D6Q6"/>
<evidence type="ECO:0000313" key="1">
    <source>
        <dbReference type="EMBL" id="KFO26717.1"/>
    </source>
</evidence>
<keyword evidence="1" id="KW-0689">Ribosomal protein</keyword>
<dbReference type="SUPFAM" id="SSF54686">
    <property type="entry name" value="Ribosomal protein L16p/L10e"/>
    <property type="match status" value="1"/>
</dbReference>
<dbReference type="GO" id="GO:0005840">
    <property type="term" value="C:ribosome"/>
    <property type="evidence" value="ECO:0007669"/>
    <property type="project" value="UniProtKB-KW"/>
</dbReference>
<dbReference type="Gene3D" id="3.90.1170.10">
    <property type="entry name" value="Ribosomal protein L10e/L16"/>
    <property type="match status" value="1"/>
</dbReference>
<dbReference type="GO" id="GO:0003735">
    <property type="term" value="F:structural constituent of ribosome"/>
    <property type="evidence" value="ECO:0007669"/>
    <property type="project" value="InterPro"/>
</dbReference>
<accession>A0A091D6Q6</accession>
<dbReference type="PANTHER" id="PTHR11726">
    <property type="entry name" value="60S RIBOSOMAL PROTEIN L10"/>
    <property type="match status" value="1"/>
</dbReference>
<dbReference type="GO" id="GO:0006412">
    <property type="term" value="P:translation"/>
    <property type="evidence" value="ECO:0007669"/>
    <property type="project" value="InterPro"/>
</dbReference>
<keyword evidence="2" id="KW-1185">Reference proteome</keyword>
<proteinExistence type="predicted"/>
<reference evidence="1 2" key="1">
    <citation type="submission" date="2013-11" db="EMBL/GenBank/DDBJ databases">
        <title>The Damaraland mole rat (Fukomys damarensis) genome and evolution of African mole rats.</title>
        <authorList>
            <person name="Gladyshev V.N."/>
            <person name="Fang X."/>
        </authorList>
    </citation>
    <scope>NUCLEOTIDE SEQUENCE [LARGE SCALE GENOMIC DNA]</scope>
    <source>
        <tissue evidence="1">Liver</tissue>
    </source>
</reference>
<dbReference type="EMBL" id="KN123095">
    <property type="protein sequence ID" value="KFO26717.1"/>
    <property type="molecule type" value="Genomic_DNA"/>
</dbReference>
<organism evidence="1 2">
    <name type="scientific">Fukomys damarensis</name>
    <name type="common">Damaraland mole rat</name>
    <name type="synonym">Cryptomys damarensis</name>
    <dbReference type="NCBI Taxonomy" id="885580"/>
    <lineage>
        <taxon>Eukaryota</taxon>
        <taxon>Metazoa</taxon>
        <taxon>Chordata</taxon>
        <taxon>Craniata</taxon>
        <taxon>Vertebrata</taxon>
        <taxon>Euteleostomi</taxon>
        <taxon>Mammalia</taxon>
        <taxon>Eutheria</taxon>
        <taxon>Euarchontoglires</taxon>
        <taxon>Glires</taxon>
        <taxon>Rodentia</taxon>
        <taxon>Hystricomorpha</taxon>
        <taxon>Bathyergidae</taxon>
        <taxon>Fukomys</taxon>
    </lineage>
</organism>
<dbReference type="InterPro" id="IPR036920">
    <property type="entry name" value="Ribosomal_uL16_sf"/>
</dbReference>
<keyword evidence="1" id="KW-0687">Ribonucleoprotein</keyword>